<evidence type="ECO:0000256" key="6">
    <source>
        <dbReference type="SAM" id="Phobius"/>
    </source>
</evidence>
<feature type="domain" description="ABC3 transporter permease C-terminal" evidence="7">
    <location>
        <begin position="260"/>
        <end position="381"/>
    </location>
</feature>
<dbReference type="PANTHER" id="PTHR30572:SF15">
    <property type="entry name" value="ABC TRANSPORTER PERMEASE"/>
    <property type="match status" value="1"/>
</dbReference>
<evidence type="ECO:0000256" key="2">
    <source>
        <dbReference type="ARBA" id="ARBA00022475"/>
    </source>
</evidence>
<comment type="caution">
    <text evidence="9">The sequence shown here is derived from an EMBL/GenBank/DDBJ whole genome shotgun (WGS) entry which is preliminary data.</text>
</comment>
<keyword evidence="5 6" id="KW-0472">Membrane</keyword>
<evidence type="ECO:0000256" key="1">
    <source>
        <dbReference type="ARBA" id="ARBA00004651"/>
    </source>
</evidence>
<evidence type="ECO:0000256" key="3">
    <source>
        <dbReference type="ARBA" id="ARBA00022692"/>
    </source>
</evidence>
<evidence type="ECO:0000259" key="8">
    <source>
        <dbReference type="Pfam" id="PF12704"/>
    </source>
</evidence>
<keyword evidence="2" id="KW-1003">Cell membrane</keyword>
<dbReference type="Pfam" id="PF02687">
    <property type="entry name" value="FtsX"/>
    <property type="match status" value="1"/>
</dbReference>
<feature type="transmembrane region" description="Helical" evidence="6">
    <location>
        <begin position="256"/>
        <end position="281"/>
    </location>
</feature>
<evidence type="ECO:0000313" key="10">
    <source>
        <dbReference type="Proteomes" id="UP000807785"/>
    </source>
</evidence>
<accession>A0A9D7HV12</accession>
<evidence type="ECO:0000313" key="9">
    <source>
        <dbReference type="EMBL" id="MBK6974230.1"/>
    </source>
</evidence>
<organism evidence="9 10">
    <name type="scientific">Candidatus Methylophosphatis roskildensis</name>
    <dbReference type="NCBI Taxonomy" id="2899263"/>
    <lineage>
        <taxon>Bacteria</taxon>
        <taxon>Pseudomonadati</taxon>
        <taxon>Pseudomonadota</taxon>
        <taxon>Betaproteobacteria</taxon>
        <taxon>Nitrosomonadales</taxon>
        <taxon>Sterolibacteriaceae</taxon>
        <taxon>Candidatus Methylophosphatis</taxon>
    </lineage>
</organism>
<dbReference type="GO" id="GO:0022857">
    <property type="term" value="F:transmembrane transporter activity"/>
    <property type="evidence" value="ECO:0007669"/>
    <property type="project" value="TreeGrafter"/>
</dbReference>
<keyword evidence="4 6" id="KW-1133">Transmembrane helix</keyword>
<name>A0A9D7HV12_9PROT</name>
<dbReference type="GO" id="GO:0005886">
    <property type="term" value="C:plasma membrane"/>
    <property type="evidence" value="ECO:0007669"/>
    <property type="project" value="UniProtKB-SubCell"/>
</dbReference>
<dbReference type="Proteomes" id="UP000807785">
    <property type="component" value="Unassembled WGS sequence"/>
</dbReference>
<gene>
    <name evidence="9" type="ORF">IPH26_15230</name>
</gene>
<evidence type="ECO:0000259" key="7">
    <source>
        <dbReference type="Pfam" id="PF02687"/>
    </source>
</evidence>
<sequence length="388" mass="41945">MRIPLSYSLRNLWTRRLTTVLTAGGMALVVFVYAAVLMLDEGLKKTLVDTGEFDNVVVIRKGSGTEVQSGVERNQAALVESQPQVALGAGGVAMSSKESVVLISLPKRGTDKPSNVVIRGIGPMGLALRPQVRLVQGRMFRPGSAEVITGRSIAERFDGGGVGETLRFGGRDWTVVGVFDAGRTGFDSEIWGDVDLMMASFRRVAYSSVIVRLARSGEFEALRDAFESDPRIKLELKRETQYYADQSEALSRFLRILGVTLSVIFSIGAIIGAMITMYAAVANRTGEIGTLRAIGFRKSAVLMAFLAEALFLSLLGGVAGLVMASFMQLYTISTMNWQSFSELAFSFRLTPAIIVQSLVFSLIMGLIGGFLPAARAARMNITEALRSA</sequence>
<dbReference type="InterPro" id="IPR003838">
    <property type="entry name" value="ABC3_permease_C"/>
</dbReference>
<protein>
    <submittedName>
        <fullName evidence="9">ABC transporter permease</fullName>
    </submittedName>
</protein>
<dbReference type="AlphaFoldDB" id="A0A9D7HV12"/>
<dbReference type="EMBL" id="JADJEV010000004">
    <property type="protein sequence ID" value="MBK6974230.1"/>
    <property type="molecule type" value="Genomic_DNA"/>
</dbReference>
<comment type="subcellular location">
    <subcellularLocation>
        <location evidence="1">Cell membrane</location>
        <topology evidence="1">Multi-pass membrane protein</topology>
    </subcellularLocation>
</comment>
<reference evidence="9" key="1">
    <citation type="submission" date="2020-10" db="EMBL/GenBank/DDBJ databases">
        <title>Connecting structure to function with the recovery of over 1000 high-quality activated sludge metagenome-assembled genomes encoding full-length rRNA genes using long-read sequencing.</title>
        <authorList>
            <person name="Singleton C.M."/>
            <person name="Petriglieri F."/>
            <person name="Kristensen J.M."/>
            <person name="Kirkegaard R.H."/>
            <person name="Michaelsen T.Y."/>
            <person name="Andersen M.H."/>
            <person name="Karst S.M."/>
            <person name="Dueholm M.S."/>
            <person name="Nielsen P.H."/>
            <person name="Albertsen M."/>
        </authorList>
    </citation>
    <scope>NUCLEOTIDE SEQUENCE</scope>
    <source>
        <strain evidence="9">Bjer_18-Q3-R1-45_BAT3C.347</strain>
    </source>
</reference>
<feature type="transmembrane region" description="Helical" evidence="6">
    <location>
        <begin position="349"/>
        <end position="371"/>
    </location>
</feature>
<feature type="transmembrane region" description="Helical" evidence="6">
    <location>
        <begin position="20"/>
        <end position="39"/>
    </location>
</feature>
<proteinExistence type="predicted"/>
<evidence type="ECO:0000256" key="4">
    <source>
        <dbReference type="ARBA" id="ARBA00022989"/>
    </source>
</evidence>
<keyword evidence="3 6" id="KW-0812">Transmembrane</keyword>
<dbReference type="Pfam" id="PF12704">
    <property type="entry name" value="MacB_PCD"/>
    <property type="match status" value="1"/>
</dbReference>
<dbReference type="PANTHER" id="PTHR30572">
    <property type="entry name" value="MEMBRANE COMPONENT OF TRANSPORTER-RELATED"/>
    <property type="match status" value="1"/>
</dbReference>
<feature type="transmembrane region" description="Helical" evidence="6">
    <location>
        <begin position="302"/>
        <end position="329"/>
    </location>
</feature>
<evidence type="ECO:0000256" key="5">
    <source>
        <dbReference type="ARBA" id="ARBA00023136"/>
    </source>
</evidence>
<feature type="domain" description="MacB-like periplasmic core" evidence="8">
    <location>
        <begin position="19"/>
        <end position="227"/>
    </location>
</feature>
<dbReference type="InterPro" id="IPR050250">
    <property type="entry name" value="Macrolide_Exporter_MacB"/>
</dbReference>
<dbReference type="InterPro" id="IPR025857">
    <property type="entry name" value="MacB_PCD"/>
</dbReference>